<protein>
    <submittedName>
        <fullName evidence="1">Uncharacterized protein</fullName>
    </submittedName>
</protein>
<comment type="caution">
    <text evidence="1">The sequence shown here is derived from an EMBL/GenBank/DDBJ whole genome shotgun (WGS) entry which is preliminary data.</text>
</comment>
<evidence type="ECO:0000313" key="1">
    <source>
        <dbReference type="EMBL" id="GBM39174.1"/>
    </source>
</evidence>
<dbReference type="AlphaFoldDB" id="A0A4Y2FHV7"/>
<dbReference type="EMBL" id="BGPR01000888">
    <property type="protein sequence ID" value="GBM39174.1"/>
    <property type="molecule type" value="Genomic_DNA"/>
</dbReference>
<organism evidence="1 2">
    <name type="scientific">Araneus ventricosus</name>
    <name type="common">Orbweaver spider</name>
    <name type="synonym">Epeira ventricosa</name>
    <dbReference type="NCBI Taxonomy" id="182803"/>
    <lineage>
        <taxon>Eukaryota</taxon>
        <taxon>Metazoa</taxon>
        <taxon>Ecdysozoa</taxon>
        <taxon>Arthropoda</taxon>
        <taxon>Chelicerata</taxon>
        <taxon>Arachnida</taxon>
        <taxon>Araneae</taxon>
        <taxon>Araneomorphae</taxon>
        <taxon>Entelegynae</taxon>
        <taxon>Araneoidea</taxon>
        <taxon>Araneidae</taxon>
        <taxon>Araneus</taxon>
    </lineage>
</organism>
<name>A0A4Y2FHV7_ARAVE</name>
<evidence type="ECO:0000313" key="2">
    <source>
        <dbReference type="Proteomes" id="UP000499080"/>
    </source>
</evidence>
<dbReference type="Proteomes" id="UP000499080">
    <property type="component" value="Unassembled WGS sequence"/>
</dbReference>
<accession>A0A4Y2FHV7</accession>
<feature type="non-terminal residue" evidence="1">
    <location>
        <position position="51"/>
    </location>
</feature>
<keyword evidence="2" id="KW-1185">Reference proteome</keyword>
<sequence>MHNTQSVRFGQRKTACDVSGQQRMVVKRHMMFRSTTWGYQKTSYDLPVNNV</sequence>
<proteinExistence type="predicted"/>
<reference evidence="1 2" key="1">
    <citation type="journal article" date="2019" name="Sci. Rep.">
        <title>Orb-weaving spider Araneus ventricosus genome elucidates the spidroin gene catalogue.</title>
        <authorList>
            <person name="Kono N."/>
            <person name="Nakamura H."/>
            <person name="Ohtoshi R."/>
            <person name="Moran D.A.P."/>
            <person name="Shinohara A."/>
            <person name="Yoshida Y."/>
            <person name="Fujiwara M."/>
            <person name="Mori M."/>
            <person name="Tomita M."/>
            <person name="Arakawa K."/>
        </authorList>
    </citation>
    <scope>NUCLEOTIDE SEQUENCE [LARGE SCALE GENOMIC DNA]</scope>
</reference>
<gene>
    <name evidence="1" type="ORF">AVEN_208352_1</name>
</gene>